<evidence type="ECO:0008006" key="3">
    <source>
        <dbReference type="Google" id="ProtNLM"/>
    </source>
</evidence>
<comment type="caution">
    <text evidence="1">The sequence shown here is derived from an EMBL/GenBank/DDBJ whole genome shotgun (WGS) entry which is preliminary data.</text>
</comment>
<accession>A0A0G9KU74</accession>
<dbReference type="Proteomes" id="UP000035154">
    <property type="component" value="Unassembled WGS sequence"/>
</dbReference>
<protein>
    <recommendedName>
        <fullName evidence="3">FeoB-associated Cys-rich membrane protein</fullName>
    </recommendedName>
</protein>
<reference evidence="1 2" key="1">
    <citation type="submission" date="2014-01" db="EMBL/GenBank/DDBJ databases">
        <title>Development of a Comparative Genomic Fingerprinting Assay for High Resolution Genotyping of Arcobacter butzleri.</title>
        <authorList>
            <person name="Webb A.L."/>
            <person name="Inglis G.D."/>
            <person name="Kruczkiewicz P."/>
            <person name="Selinger L.B."/>
            <person name="Taboada E.N."/>
        </authorList>
    </citation>
    <scope>NUCLEOTIDE SEQUENCE [LARGE SCALE GENOMIC DNA]</scope>
    <source>
        <strain evidence="1 2">L355</strain>
    </source>
</reference>
<evidence type="ECO:0000313" key="1">
    <source>
        <dbReference type="EMBL" id="KLE07728.1"/>
    </source>
</evidence>
<proteinExistence type="predicted"/>
<evidence type="ECO:0000313" key="2">
    <source>
        <dbReference type="Proteomes" id="UP000035154"/>
    </source>
</evidence>
<sequence>MMENIILSIITLGALFYLYKKIFKNNGCNCGKGSCKSNEK</sequence>
<dbReference type="AlphaFoldDB" id="A0A0G9KU74"/>
<organism evidence="1 2">
    <name type="scientific">Aliarcobacter butzleri L355</name>
    <dbReference type="NCBI Taxonomy" id="1447263"/>
    <lineage>
        <taxon>Bacteria</taxon>
        <taxon>Pseudomonadati</taxon>
        <taxon>Campylobacterota</taxon>
        <taxon>Epsilonproteobacteria</taxon>
        <taxon>Campylobacterales</taxon>
        <taxon>Arcobacteraceae</taxon>
        <taxon>Aliarcobacter</taxon>
    </lineage>
</organism>
<dbReference type="PATRIC" id="fig|1447263.3.peg.2231"/>
<gene>
    <name evidence="1" type="ORF">AF80_11460</name>
</gene>
<name>A0A0G9KU74_9BACT</name>
<dbReference type="EMBL" id="JAIW01000070">
    <property type="protein sequence ID" value="KLE07728.1"/>
    <property type="molecule type" value="Genomic_DNA"/>
</dbReference>